<organism evidence="1 2">
    <name type="scientific">Candidatus Liptonbacteria bacterium GWB1_49_6</name>
    <dbReference type="NCBI Taxonomy" id="1798644"/>
    <lineage>
        <taxon>Bacteria</taxon>
        <taxon>Candidatus Liptoniibacteriota</taxon>
    </lineage>
</organism>
<dbReference type="EMBL" id="MHKU01000033">
    <property type="protein sequence ID" value="OGY96388.1"/>
    <property type="molecule type" value="Genomic_DNA"/>
</dbReference>
<sequence>MPVVRMCPNCGSDEFDGSMCHKCGKGTRAGSERRPGSGKKLYGRRTLPEEKLLEIQERVLLGGRV</sequence>
<evidence type="ECO:0000313" key="2">
    <source>
        <dbReference type="Proteomes" id="UP000176648"/>
    </source>
</evidence>
<evidence type="ECO:0000313" key="1">
    <source>
        <dbReference type="EMBL" id="OGY96388.1"/>
    </source>
</evidence>
<protein>
    <submittedName>
        <fullName evidence="1">Uncharacterized protein</fullName>
    </submittedName>
</protein>
<gene>
    <name evidence="1" type="ORF">A2122_03070</name>
</gene>
<proteinExistence type="predicted"/>
<comment type="caution">
    <text evidence="1">The sequence shown here is derived from an EMBL/GenBank/DDBJ whole genome shotgun (WGS) entry which is preliminary data.</text>
</comment>
<accession>A0A1G2C4T7</accession>
<dbReference type="STRING" id="1798644.A2122_03070"/>
<name>A0A1G2C4T7_9BACT</name>
<dbReference type="AlphaFoldDB" id="A0A1G2C4T7"/>
<dbReference type="Proteomes" id="UP000176648">
    <property type="component" value="Unassembled WGS sequence"/>
</dbReference>
<reference evidence="1 2" key="1">
    <citation type="journal article" date="2016" name="Nat. Commun.">
        <title>Thousands of microbial genomes shed light on interconnected biogeochemical processes in an aquifer system.</title>
        <authorList>
            <person name="Anantharaman K."/>
            <person name="Brown C.T."/>
            <person name="Hug L.A."/>
            <person name="Sharon I."/>
            <person name="Castelle C.J."/>
            <person name="Probst A.J."/>
            <person name="Thomas B.C."/>
            <person name="Singh A."/>
            <person name="Wilkins M.J."/>
            <person name="Karaoz U."/>
            <person name="Brodie E.L."/>
            <person name="Williams K.H."/>
            <person name="Hubbard S.S."/>
            <person name="Banfield J.F."/>
        </authorList>
    </citation>
    <scope>NUCLEOTIDE SEQUENCE [LARGE SCALE GENOMIC DNA]</scope>
</reference>